<dbReference type="PANTHER" id="PTHR22911">
    <property type="entry name" value="ACYL-MALONYL CONDENSING ENZYME-RELATED"/>
    <property type="match status" value="1"/>
</dbReference>
<dbReference type="PANTHER" id="PTHR22911:SF137">
    <property type="entry name" value="SOLUTE CARRIER FAMILY 35 MEMBER G2-RELATED"/>
    <property type="match status" value="1"/>
</dbReference>
<evidence type="ECO:0000313" key="3">
    <source>
        <dbReference type="EMBL" id="MFH6985318.1"/>
    </source>
</evidence>
<feature type="transmembrane region" description="Helical" evidence="1">
    <location>
        <begin position="187"/>
        <end position="210"/>
    </location>
</feature>
<dbReference type="Pfam" id="PF00892">
    <property type="entry name" value="EamA"/>
    <property type="match status" value="1"/>
</dbReference>
<feature type="transmembrane region" description="Helical" evidence="1">
    <location>
        <begin position="28"/>
        <end position="55"/>
    </location>
</feature>
<gene>
    <name evidence="3" type="ORF">ACHKAR_17830</name>
</gene>
<keyword evidence="1" id="KW-0812">Transmembrane</keyword>
<feature type="transmembrane region" description="Helical" evidence="1">
    <location>
        <begin position="75"/>
        <end position="93"/>
    </location>
</feature>
<protein>
    <submittedName>
        <fullName evidence="3">EamA family transporter</fullName>
    </submittedName>
</protein>
<feature type="transmembrane region" description="Helical" evidence="1">
    <location>
        <begin position="158"/>
        <end position="175"/>
    </location>
</feature>
<keyword evidence="1" id="KW-0472">Membrane</keyword>
<feature type="domain" description="EamA" evidence="2">
    <location>
        <begin position="2"/>
        <end position="143"/>
    </location>
</feature>
<organism evidence="3 4">
    <name type="scientific">Marinoscillum luteum</name>
    <dbReference type="NCBI Taxonomy" id="861051"/>
    <lineage>
        <taxon>Bacteria</taxon>
        <taxon>Pseudomonadati</taxon>
        <taxon>Bacteroidota</taxon>
        <taxon>Cytophagia</taxon>
        <taxon>Cytophagales</taxon>
        <taxon>Reichenbachiellaceae</taxon>
        <taxon>Marinoscillum</taxon>
    </lineage>
</organism>
<feature type="transmembrane region" description="Helical" evidence="1">
    <location>
        <begin position="280"/>
        <end position="296"/>
    </location>
</feature>
<dbReference type="InterPro" id="IPR037185">
    <property type="entry name" value="EmrE-like"/>
</dbReference>
<evidence type="ECO:0000256" key="1">
    <source>
        <dbReference type="SAM" id="Phobius"/>
    </source>
</evidence>
<feature type="transmembrane region" description="Helical" evidence="1">
    <location>
        <begin position="126"/>
        <end position="146"/>
    </location>
</feature>
<evidence type="ECO:0000313" key="4">
    <source>
        <dbReference type="Proteomes" id="UP001610063"/>
    </source>
</evidence>
<comment type="caution">
    <text evidence="3">The sequence shown here is derived from an EMBL/GenBank/DDBJ whole genome shotgun (WGS) entry which is preliminary data.</text>
</comment>
<dbReference type="Gene3D" id="1.10.3730.20">
    <property type="match status" value="1"/>
</dbReference>
<dbReference type="Proteomes" id="UP001610063">
    <property type="component" value="Unassembled WGS sequence"/>
</dbReference>
<reference evidence="3 4" key="1">
    <citation type="journal article" date="2013" name="Int. J. Syst. Evol. Microbiol.">
        <title>Marinoscillum luteum sp. nov., isolated from marine sediment.</title>
        <authorList>
            <person name="Cha I.T."/>
            <person name="Park S.J."/>
            <person name="Kim S.J."/>
            <person name="Kim J.G."/>
            <person name="Jung M.Y."/>
            <person name="Shin K.S."/>
            <person name="Kwon K.K."/>
            <person name="Yang S.H."/>
            <person name="Seo Y.S."/>
            <person name="Rhee S.K."/>
        </authorList>
    </citation>
    <scope>NUCLEOTIDE SEQUENCE [LARGE SCALE GENOMIC DNA]</scope>
    <source>
        <strain evidence="3 4">KCTC 23939</strain>
    </source>
</reference>
<sequence>MWLILAFASAFFLGFYDIFKKISLNENAVIPTLFFSTVMASVIMLVLVVVSAMGYLTPDQLMYVPPVSGGDHLRIILKTVIVLSSWIFTFFAMKNLPLTILAPIRSTGPLWTMLGAFVIFSERLNFFQLAGVLVIFVFFYLFSTAGKLEGISFRSNKFIWFLIAGTLLGTCSALYDRYLLRQTDVMAVQAYFTFYQTLLLVPVLLLLWYPGRAKTTTFQWRWSIPFIGIFLLIGDYLYFYSISLPDSLISVISLVRRSNVLIVFLFGAIFYQEKNIRKKGIYLAGILLGLLLLILGR</sequence>
<dbReference type="SUPFAM" id="SSF103481">
    <property type="entry name" value="Multidrug resistance efflux transporter EmrE"/>
    <property type="match status" value="2"/>
</dbReference>
<name>A0ABW7NCP1_9BACT</name>
<keyword evidence="4" id="KW-1185">Reference proteome</keyword>
<dbReference type="EMBL" id="JBIPKE010000019">
    <property type="protein sequence ID" value="MFH6985318.1"/>
    <property type="molecule type" value="Genomic_DNA"/>
</dbReference>
<feature type="transmembrane region" description="Helical" evidence="1">
    <location>
        <begin position="248"/>
        <end position="271"/>
    </location>
</feature>
<evidence type="ECO:0000259" key="2">
    <source>
        <dbReference type="Pfam" id="PF00892"/>
    </source>
</evidence>
<keyword evidence="1" id="KW-1133">Transmembrane helix</keyword>
<proteinExistence type="predicted"/>
<feature type="transmembrane region" description="Helical" evidence="1">
    <location>
        <begin position="222"/>
        <end position="242"/>
    </location>
</feature>
<dbReference type="RefSeq" id="WP_395418796.1">
    <property type="nucleotide sequence ID" value="NZ_JBIPKE010000019.1"/>
</dbReference>
<accession>A0ABW7NCP1</accession>
<dbReference type="InterPro" id="IPR000620">
    <property type="entry name" value="EamA_dom"/>
</dbReference>